<evidence type="ECO:0000256" key="1">
    <source>
        <dbReference type="SAM" id="Phobius"/>
    </source>
</evidence>
<evidence type="ECO:0000313" key="3">
    <source>
        <dbReference type="Proteomes" id="UP001597561"/>
    </source>
</evidence>
<feature type="transmembrane region" description="Helical" evidence="1">
    <location>
        <begin position="70"/>
        <end position="90"/>
    </location>
</feature>
<accession>A0ABW5ZJ85</accession>
<sequence>MFFSIKNVNGRIILRENKEWAKVGGIVIYLPNIDTKETTKKWKSFVLGGPIFSVLFGFLSLILSWSYSSFFLNIFGYMSIAIGIITLLPTPRSDGRVFMMLYKNDSTAKEYLSNMLIMREFLTSVRPSAWSKQVIDQCSYSLNNTNASDIHINFSLRLPLYYYYYDVGKSLKAVEILSSIKIVDEKTIKNNIQYLIIYGLYITHQYLNNHKLSNEDISIIEQLKEVDQYSYYRTRAAIEAKTQQYNAAFNSLSQAKLIQKSVGDFGYLIVEARLLKIIEEELVRNTNNKTVEI</sequence>
<keyword evidence="1" id="KW-0472">Membrane</keyword>
<proteinExistence type="predicted"/>
<feature type="transmembrane region" description="Helical" evidence="1">
    <location>
        <begin position="45"/>
        <end position="64"/>
    </location>
</feature>
<organism evidence="2 3">
    <name type="scientific">Jeotgalibacillus terrae</name>
    <dbReference type="NCBI Taxonomy" id="587735"/>
    <lineage>
        <taxon>Bacteria</taxon>
        <taxon>Bacillati</taxon>
        <taxon>Bacillota</taxon>
        <taxon>Bacilli</taxon>
        <taxon>Bacillales</taxon>
        <taxon>Caryophanaceae</taxon>
        <taxon>Jeotgalibacillus</taxon>
    </lineage>
</organism>
<gene>
    <name evidence="2" type="ORF">ACFS5P_11030</name>
</gene>
<comment type="caution">
    <text evidence="2">The sequence shown here is derived from an EMBL/GenBank/DDBJ whole genome shotgun (WGS) entry which is preliminary data.</text>
</comment>
<dbReference type="Proteomes" id="UP001597561">
    <property type="component" value="Unassembled WGS sequence"/>
</dbReference>
<evidence type="ECO:0000313" key="2">
    <source>
        <dbReference type="EMBL" id="MFD2912410.1"/>
    </source>
</evidence>
<name>A0ABW5ZJ85_9BACL</name>
<dbReference type="EMBL" id="JBHUPG010000020">
    <property type="protein sequence ID" value="MFD2912410.1"/>
    <property type="molecule type" value="Genomic_DNA"/>
</dbReference>
<protein>
    <submittedName>
        <fullName evidence="2">Uncharacterized protein</fullName>
    </submittedName>
</protein>
<keyword evidence="3" id="KW-1185">Reference proteome</keyword>
<keyword evidence="1" id="KW-0812">Transmembrane</keyword>
<reference evidence="3" key="1">
    <citation type="journal article" date="2019" name="Int. J. Syst. Evol. Microbiol.">
        <title>The Global Catalogue of Microorganisms (GCM) 10K type strain sequencing project: providing services to taxonomists for standard genome sequencing and annotation.</title>
        <authorList>
            <consortium name="The Broad Institute Genomics Platform"/>
            <consortium name="The Broad Institute Genome Sequencing Center for Infectious Disease"/>
            <person name="Wu L."/>
            <person name="Ma J."/>
        </authorList>
    </citation>
    <scope>NUCLEOTIDE SEQUENCE [LARGE SCALE GENOMIC DNA]</scope>
    <source>
        <strain evidence="3">KCTC 13528</strain>
    </source>
</reference>
<dbReference type="RefSeq" id="WP_204730757.1">
    <property type="nucleotide sequence ID" value="NZ_JAFBDK010000024.1"/>
</dbReference>
<keyword evidence="1" id="KW-1133">Transmembrane helix</keyword>